<keyword evidence="1" id="KW-0472">Membrane</keyword>
<dbReference type="Proteomes" id="UP000823634">
    <property type="component" value="Unassembled WGS sequence"/>
</dbReference>
<organism evidence="2 3">
    <name type="scientific">Candidatus Alloenteromonas pullistercoris</name>
    <dbReference type="NCBI Taxonomy" id="2840785"/>
    <lineage>
        <taxon>Bacteria</taxon>
        <taxon>Bacillati</taxon>
        <taxon>Bacillota</taxon>
        <taxon>Bacillota incertae sedis</taxon>
        <taxon>Candidatus Alloenteromonas</taxon>
    </lineage>
</organism>
<gene>
    <name evidence="2" type="ORF">IAC61_02145</name>
</gene>
<name>A0A9D9DFR0_9FIRM</name>
<reference evidence="2" key="1">
    <citation type="submission" date="2020-10" db="EMBL/GenBank/DDBJ databases">
        <authorList>
            <person name="Gilroy R."/>
        </authorList>
    </citation>
    <scope>NUCLEOTIDE SEQUENCE</scope>
    <source>
        <strain evidence="2">17113</strain>
    </source>
</reference>
<evidence type="ECO:0000256" key="1">
    <source>
        <dbReference type="SAM" id="Phobius"/>
    </source>
</evidence>
<evidence type="ECO:0000313" key="2">
    <source>
        <dbReference type="EMBL" id="MBO8426105.1"/>
    </source>
</evidence>
<protein>
    <submittedName>
        <fullName evidence="2">Uncharacterized protein</fullName>
    </submittedName>
</protein>
<proteinExistence type="predicted"/>
<feature type="transmembrane region" description="Helical" evidence="1">
    <location>
        <begin position="17"/>
        <end position="39"/>
    </location>
</feature>
<reference evidence="2" key="2">
    <citation type="journal article" date="2021" name="PeerJ">
        <title>Extensive microbial diversity within the chicken gut microbiome revealed by metagenomics and culture.</title>
        <authorList>
            <person name="Gilroy R."/>
            <person name="Ravi A."/>
            <person name="Getino M."/>
            <person name="Pursley I."/>
            <person name="Horton D.L."/>
            <person name="Alikhan N.F."/>
            <person name="Baker D."/>
            <person name="Gharbi K."/>
            <person name="Hall N."/>
            <person name="Watson M."/>
            <person name="Adriaenssens E.M."/>
            <person name="Foster-Nyarko E."/>
            <person name="Jarju S."/>
            <person name="Secka A."/>
            <person name="Antonio M."/>
            <person name="Oren A."/>
            <person name="Chaudhuri R.R."/>
            <person name="La Ragione R."/>
            <person name="Hildebrand F."/>
            <person name="Pallen M.J."/>
        </authorList>
    </citation>
    <scope>NUCLEOTIDE SEQUENCE</scope>
    <source>
        <strain evidence="2">17113</strain>
    </source>
</reference>
<accession>A0A9D9DFR0</accession>
<dbReference type="AlphaFoldDB" id="A0A9D9DFR0"/>
<keyword evidence="1" id="KW-0812">Transmembrane</keyword>
<comment type="caution">
    <text evidence="2">The sequence shown here is derived from an EMBL/GenBank/DDBJ whole genome shotgun (WGS) entry which is preliminary data.</text>
</comment>
<feature type="transmembrane region" description="Helical" evidence="1">
    <location>
        <begin position="161"/>
        <end position="182"/>
    </location>
</feature>
<dbReference type="EMBL" id="JADINA010000016">
    <property type="protein sequence ID" value="MBO8426105.1"/>
    <property type="molecule type" value="Genomic_DNA"/>
</dbReference>
<evidence type="ECO:0000313" key="3">
    <source>
        <dbReference type="Proteomes" id="UP000823634"/>
    </source>
</evidence>
<feature type="transmembrane region" description="Helical" evidence="1">
    <location>
        <begin position="85"/>
        <end position="105"/>
    </location>
</feature>
<sequence>METRLLLTLLSETDKRALAIAIVIAIVLFLLLGLIGIAVRRTMMYQAKRADSMMYDVARTHAVNSTAEFRRLARKKNARGYFKDSLPPFLIAITGLLVYLIANLATGRWGHNMFISFAELFPAYDWKAEGVWANVFGLSILASWPPLSRQASFVLGHLGDYIEAILFMASMAYFLYCSQAFLSRAVMLHFRSVKVYEKSLEGYNANEDLLGNLKIDSDKPVPPSD</sequence>
<keyword evidence="1" id="KW-1133">Transmembrane helix</keyword>